<feature type="compositionally biased region" description="Polar residues" evidence="7">
    <location>
        <begin position="170"/>
        <end position="186"/>
    </location>
</feature>
<comment type="similarity">
    <text evidence="1">Belongs to the protein kinase superfamily. CAMK Ser/Thr protein kinase family. NIM1 subfamily.</text>
</comment>
<dbReference type="Gene3D" id="1.10.510.10">
    <property type="entry name" value="Transferase(Phosphotransferase) domain 1"/>
    <property type="match status" value="1"/>
</dbReference>
<dbReference type="GO" id="GO:0004674">
    <property type="term" value="F:protein serine/threonine kinase activity"/>
    <property type="evidence" value="ECO:0007669"/>
    <property type="project" value="UniProtKB-KW"/>
</dbReference>
<keyword evidence="10" id="KW-1185">Reference proteome</keyword>
<evidence type="ECO:0000256" key="4">
    <source>
        <dbReference type="ARBA" id="ARBA00022741"/>
    </source>
</evidence>
<evidence type="ECO:0000256" key="5">
    <source>
        <dbReference type="ARBA" id="ARBA00022777"/>
    </source>
</evidence>
<keyword evidence="2" id="KW-0723">Serine/threonine-protein kinase</keyword>
<dbReference type="STRING" id="913774.A0A0C3GYZ2"/>
<dbReference type="PROSITE" id="PS50011">
    <property type="entry name" value="PROTEIN_KINASE_DOM"/>
    <property type="match status" value="1"/>
</dbReference>
<feature type="domain" description="Protein kinase" evidence="8">
    <location>
        <begin position="1"/>
        <end position="144"/>
    </location>
</feature>
<keyword evidence="5" id="KW-0418">Kinase</keyword>
<evidence type="ECO:0000256" key="3">
    <source>
        <dbReference type="ARBA" id="ARBA00022679"/>
    </source>
</evidence>
<dbReference type="GO" id="GO:0005524">
    <property type="term" value="F:ATP binding"/>
    <property type="evidence" value="ECO:0007669"/>
    <property type="project" value="UniProtKB-KW"/>
</dbReference>
<feature type="region of interest" description="Disordered" evidence="7">
    <location>
        <begin position="170"/>
        <end position="199"/>
    </location>
</feature>
<evidence type="ECO:0000259" key="8">
    <source>
        <dbReference type="PROSITE" id="PS50011"/>
    </source>
</evidence>
<sequence length="340" mass="38702">MPENLHLTADGVLKTTRFSAAEWFRQPAEPAADVKGSMKRCGSVEYLAPEVFHENEFDPRRVDMWAAGIHIYMEMRMGKRPWGFAAECANEGYDQNFRERKGLWGYRPIENLKNSHCRRVMSSLLETSPAGRLTAPRVLKSRWGNEIELCKAVVTEQTLLSSEITDFGHTRSQSTIMEQTTKQPSIESPKIQLDQRCGIDRRSPSVASELLIDYDPSEDWTRTTAEKDSWAHRERRRSSMWQKIDCYPSSKPAQSSHSGPRHGSILSLFTHGKDKDGRDVLHSGNGDPEERNAENDARIEPNVPSEAPDRTRRGSILGMWTRGKDKEGRDVIHSRYDDSA</sequence>
<dbReference type="SUPFAM" id="SSF56112">
    <property type="entry name" value="Protein kinase-like (PK-like)"/>
    <property type="match status" value="1"/>
</dbReference>
<dbReference type="Pfam" id="PF00069">
    <property type="entry name" value="Pkinase"/>
    <property type="match status" value="1"/>
</dbReference>
<dbReference type="Proteomes" id="UP000054321">
    <property type="component" value="Unassembled WGS sequence"/>
</dbReference>
<dbReference type="HOGENOM" id="CLU_816618_0_0_1"/>
<dbReference type="EMBL" id="KN832887">
    <property type="protein sequence ID" value="KIM95476.1"/>
    <property type="molecule type" value="Genomic_DNA"/>
</dbReference>
<dbReference type="AlphaFoldDB" id="A0A0C3GYZ2"/>
<reference evidence="9 10" key="1">
    <citation type="submission" date="2014-04" db="EMBL/GenBank/DDBJ databases">
        <authorList>
            <consortium name="DOE Joint Genome Institute"/>
            <person name="Kuo A."/>
            <person name="Martino E."/>
            <person name="Perotto S."/>
            <person name="Kohler A."/>
            <person name="Nagy L.G."/>
            <person name="Floudas D."/>
            <person name="Copeland A."/>
            <person name="Barry K.W."/>
            <person name="Cichocki N."/>
            <person name="Veneault-Fourrey C."/>
            <person name="LaButti K."/>
            <person name="Lindquist E.A."/>
            <person name="Lipzen A."/>
            <person name="Lundell T."/>
            <person name="Morin E."/>
            <person name="Murat C."/>
            <person name="Sun H."/>
            <person name="Tunlid A."/>
            <person name="Henrissat B."/>
            <person name="Grigoriev I.V."/>
            <person name="Hibbett D.S."/>
            <person name="Martin F."/>
            <person name="Nordberg H.P."/>
            <person name="Cantor M.N."/>
            <person name="Hua S.X."/>
        </authorList>
    </citation>
    <scope>NUCLEOTIDE SEQUENCE [LARGE SCALE GENOMIC DNA]</scope>
    <source>
        <strain evidence="9 10">Zn</strain>
    </source>
</reference>
<name>A0A0C3GYZ2_OIDMZ</name>
<dbReference type="InterPro" id="IPR000719">
    <property type="entry name" value="Prot_kinase_dom"/>
</dbReference>
<dbReference type="OrthoDB" id="6513151at2759"/>
<evidence type="ECO:0000313" key="9">
    <source>
        <dbReference type="EMBL" id="KIM95476.1"/>
    </source>
</evidence>
<dbReference type="InParanoid" id="A0A0C3GYZ2"/>
<feature type="region of interest" description="Disordered" evidence="7">
    <location>
        <begin position="246"/>
        <end position="340"/>
    </location>
</feature>
<evidence type="ECO:0000256" key="1">
    <source>
        <dbReference type="ARBA" id="ARBA00010791"/>
    </source>
</evidence>
<dbReference type="GO" id="GO:0005737">
    <property type="term" value="C:cytoplasm"/>
    <property type="evidence" value="ECO:0007669"/>
    <property type="project" value="TreeGrafter"/>
</dbReference>
<dbReference type="GO" id="GO:0035556">
    <property type="term" value="P:intracellular signal transduction"/>
    <property type="evidence" value="ECO:0007669"/>
    <property type="project" value="TreeGrafter"/>
</dbReference>
<keyword evidence="3" id="KW-0808">Transferase</keyword>
<feature type="compositionally biased region" description="Basic and acidic residues" evidence="7">
    <location>
        <begin position="271"/>
        <end position="281"/>
    </location>
</feature>
<evidence type="ECO:0000256" key="2">
    <source>
        <dbReference type="ARBA" id="ARBA00022527"/>
    </source>
</evidence>
<feature type="compositionally biased region" description="Basic and acidic residues" evidence="7">
    <location>
        <begin position="288"/>
        <end position="299"/>
    </location>
</feature>
<feature type="compositionally biased region" description="Basic and acidic residues" evidence="7">
    <location>
        <begin position="322"/>
        <end position="340"/>
    </location>
</feature>
<protein>
    <recommendedName>
        <fullName evidence="8">Protein kinase domain-containing protein</fullName>
    </recommendedName>
</protein>
<proteinExistence type="inferred from homology"/>
<keyword evidence="4" id="KW-0547">Nucleotide-binding</keyword>
<organism evidence="9 10">
    <name type="scientific">Oidiodendron maius (strain Zn)</name>
    <dbReference type="NCBI Taxonomy" id="913774"/>
    <lineage>
        <taxon>Eukaryota</taxon>
        <taxon>Fungi</taxon>
        <taxon>Dikarya</taxon>
        <taxon>Ascomycota</taxon>
        <taxon>Pezizomycotina</taxon>
        <taxon>Leotiomycetes</taxon>
        <taxon>Leotiomycetes incertae sedis</taxon>
        <taxon>Myxotrichaceae</taxon>
        <taxon>Oidiodendron</taxon>
    </lineage>
</organism>
<evidence type="ECO:0000256" key="7">
    <source>
        <dbReference type="SAM" id="MobiDB-lite"/>
    </source>
</evidence>
<dbReference type="PANTHER" id="PTHR24346">
    <property type="entry name" value="MAP/MICROTUBULE AFFINITY-REGULATING KINASE"/>
    <property type="match status" value="1"/>
</dbReference>
<evidence type="ECO:0000313" key="10">
    <source>
        <dbReference type="Proteomes" id="UP000054321"/>
    </source>
</evidence>
<evidence type="ECO:0000256" key="6">
    <source>
        <dbReference type="ARBA" id="ARBA00022840"/>
    </source>
</evidence>
<accession>A0A0C3GYZ2</accession>
<reference evidence="10" key="2">
    <citation type="submission" date="2015-01" db="EMBL/GenBank/DDBJ databases">
        <title>Evolutionary Origins and Diversification of the Mycorrhizal Mutualists.</title>
        <authorList>
            <consortium name="DOE Joint Genome Institute"/>
            <consortium name="Mycorrhizal Genomics Consortium"/>
            <person name="Kohler A."/>
            <person name="Kuo A."/>
            <person name="Nagy L.G."/>
            <person name="Floudas D."/>
            <person name="Copeland A."/>
            <person name="Barry K.W."/>
            <person name="Cichocki N."/>
            <person name="Veneault-Fourrey C."/>
            <person name="LaButti K."/>
            <person name="Lindquist E.A."/>
            <person name="Lipzen A."/>
            <person name="Lundell T."/>
            <person name="Morin E."/>
            <person name="Murat C."/>
            <person name="Riley R."/>
            <person name="Ohm R."/>
            <person name="Sun H."/>
            <person name="Tunlid A."/>
            <person name="Henrissat B."/>
            <person name="Grigoriev I.V."/>
            <person name="Hibbett D.S."/>
            <person name="Martin F."/>
        </authorList>
    </citation>
    <scope>NUCLEOTIDE SEQUENCE [LARGE SCALE GENOMIC DNA]</scope>
    <source>
        <strain evidence="10">Zn</strain>
    </source>
</reference>
<keyword evidence="6" id="KW-0067">ATP-binding</keyword>
<gene>
    <name evidence="9" type="ORF">OIDMADRAFT_183945</name>
</gene>
<dbReference type="PANTHER" id="PTHR24346:SF82">
    <property type="entry name" value="KP78A-RELATED"/>
    <property type="match status" value="1"/>
</dbReference>
<dbReference type="InterPro" id="IPR011009">
    <property type="entry name" value="Kinase-like_dom_sf"/>
</dbReference>